<evidence type="ECO:0000256" key="6">
    <source>
        <dbReference type="ARBA" id="ARBA00023136"/>
    </source>
</evidence>
<feature type="transmembrane region" description="Helical" evidence="7">
    <location>
        <begin position="270"/>
        <end position="292"/>
    </location>
</feature>
<feature type="transmembrane region" description="Helical" evidence="7">
    <location>
        <begin position="228"/>
        <end position="249"/>
    </location>
</feature>
<evidence type="ECO:0000256" key="2">
    <source>
        <dbReference type="ARBA" id="ARBA00007400"/>
    </source>
</evidence>
<feature type="transmembrane region" description="Helical" evidence="7">
    <location>
        <begin position="138"/>
        <end position="157"/>
    </location>
</feature>
<evidence type="ECO:0000313" key="10">
    <source>
        <dbReference type="Proteomes" id="UP000414364"/>
    </source>
</evidence>
<keyword evidence="6 7" id="KW-0472">Membrane</keyword>
<evidence type="ECO:0000259" key="8">
    <source>
        <dbReference type="Pfam" id="PF01757"/>
    </source>
</evidence>
<gene>
    <name evidence="9" type="ORF">FHL06_11300</name>
</gene>
<dbReference type="GO" id="GO:0016413">
    <property type="term" value="F:O-acetyltransferase activity"/>
    <property type="evidence" value="ECO:0007669"/>
    <property type="project" value="TreeGrafter"/>
</dbReference>
<feature type="transmembrane region" description="Helical" evidence="7">
    <location>
        <begin position="25"/>
        <end position="44"/>
    </location>
</feature>
<keyword evidence="9" id="KW-0012">Acyltransferase</keyword>
<organism evidence="9 10">
    <name type="scientific">Companilactobacillus halodurans</name>
    <dbReference type="NCBI Taxonomy" id="2584183"/>
    <lineage>
        <taxon>Bacteria</taxon>
        <taxon>Bacillati</taxon>
        <taxon>Bacillota</taxon>
        <taxon>Bacilli</taxon>
        <taxon>Lactobacillales</taxon>
        <taxon>Lactobacillaceae</taxon>
        <taxon>Companilactobacillus</taxon>
    </lineage>
</organism>
<evidence type="ECO:0000256" key="4">
    <source>
        <dbReference type="ARBA" id="ARBA00022692"/>
    </source>
</evidence>
<feature type="transmembrane region" description="Helical" evidence="7">
    <location>
        <begin position="169"/>
        <end position="192"/>
    </location>
</feature>
<dbReference type="AlphaFoldDB" id="A0A5P0ZRQ0"/>
<evidence type="ECO:0000256" key="1">
    <source>
        <dbReference type="ARBA" id="ARBA00004651"/>
    </source>
</evidence>
<evidence type="ECO:0000256" key="3">
    <source>
        <dbReference type="ARBA" id="ARBA00022475"/>
    </source>
</evidence>
<dbReference type="Proteomes" id="UP000414364">
    <property type="component" value="Unassembled WGS sequence"/>
</dbReference>
<dbReference type="GO" id="GO:0009246">
    <property type="term" value="P:enterobacterial common antigen biosynthetic process"/>
    <property type="evidence" value="ECO:0007669"/>
    <property type="project" value="TreeGrafter"/>
</dbReference>
<dbReference type="PANTHER" id="PTHR40074">
    <property type="entry name" value="O-ACETYLTRANSFERASE WECH"/>
    <property type="match status" value="1"/>
</dbReference>
<accession>A0A5P0ZRQ0</accession>
<proteinExistence type="inferred from homology"/>
<evidence type="ECO:0000256" key="7">
    <source>
        <dbReference type="SAM" id="Phobius"/>
    </source>
</evidence>
<dbReference type="InterPro" id="IPR002656">
    <property type="entry name" value="Acyl_transf_3_dom"/>
</dbReference>
<dbReference type="GO" id="GO:0005886">
    <property type="term" value="C:plasma membrane"/>
    <property type="evidence" value="ECO:0007669"/>
    <property type="project" value="UniProtKB-SubCell"/>
</dbReference>
<keyword evidence="3" id="KW-1003">Cell membrane</keyword>
<comment type="similarity">
    <text evidence="2">Belongs to the acyltransferase 3 family.</text>
</comment>
<name>A0A5P0ZRQ0_9LACO</name>
<keyword evidence="4 7" id="KW-0812">Transmembrane</keyword>
<feature type="transmembrane region" description="Helical" evidence="7">
    <location>
        <begin position="65"/>
        <end position="86"/>
    </location>
</feature>
<evidence type="ECO:0000313" key="9">
    <source>
        <dbReference type="EMBL" id="MQS76927.1"/>
    </source>
</evidence>
<evidence type="ECO:0000256" key="5">
    <source>
        <dbReference type="ARBA" id="ARBA00022989"/>
    </source>
</evidence>
<dbReference type="PANTHER" id="PTHR40074:SF2">
    <property type="entry name" value="O-ACETYLTRANSFERASE WECH"/>
    <property type="match status" value="1"/>
</dbReference>
<feature type="domain" description="Acyltransferase 3" evidence="8">
    <location>
        <begin position="1"/>
        <end position="313"/>
    </location>
</feature>
<keyword evidence="5 7" id="KW-1133">Transmembrane helix</keyword>
<feature type="transmembrane region" description="Helical" evidence="7">
    <location>
        <begin position="298"/>
        <end position="317"/>
    </location>
</feature>
<reference evidence="9 10" key="1">
    <citation type="journal article" date="2019" name="Syst. Appl. Microbiol.">
        <title>Polyphasic characterization of two novel Lactobacillus spp. isolated from blown salami packages: Description of Lactobacillus halodurans sp. nov. and Lactobacillus salsicarnum sp. nov.</title>
        <authorList>
            <person name="Schuster J.A."/>
            <person name="Klingl A."/>
            <person name="Vogel R.F."/>
            <person name="Ehrmann M.A."/>
        </authorList>
    </citation>
    <scope>NUCLEOTIDE SEQUENCE [LARGE SCALE GENOMIC DNA]</scope>
    <source>
        <strain evidence="9 10">TMW 1.2172</strain>
    </source>
</reference>
<dbReference type="Pfam" id="PF01757">
    <property type="entry name" value="Acyl_transf_3"/>
    <property type="match status" value="1"/>
</dbReference>
<feature type="transmembrane region" description="Helical" evidence="7">
    <location>
        <begin position="106"/>
        <end position="126"/>
    </location>
</feature>
<comment type="caution">
    <text evidence="9">The sequence shown here is derived from an EMBL/GenBank/DDBJ whole genome shotgun (WGS) entry which is preliminary data.</text>
</comment>
<feature type="transmembrane region" description="Helical" evidence="7">
    <location>
        <begin position="204"/>
        <end position="222"/>
    </location>
</feature>
<keyword evidence="9" id="KW-0808">Transferase</keyword>
<dbReference type="EMBL" id="VDFP01000032">
    <property type="protein sequence ID" value="MQS76927.1"/>
    <property type="molecule type" value="Genomic_DNA"/>
</dbReference>
<sequence length="323" mass="36917">MMLVVLAHSCASRLSIRDGAFSWDVANGLVIITEIAVPLFFMISGATILNSKKTRNVGYLFKHRLVRVVIPFLIWSVLSAFFIRVIQRTFEMHDFLKSVALIYHQPVLMAYWFIYPLLGLYLLSPLLKALVDNIDDKLMNYLLILWIVTSIFLPNVVTSVPQQWSAYFQGYSMLFITSSSSLGYFILGYKLTQARHRQLNRTKVALIIVLLLAINIILGFLTDGNHLRYLNIISNLIIPMIAALCFTWLKSFETHYPTWLSKTIEFVAPLTYGVYLVHGLTIAVVEGLFGFHYFIPNFILSTVISLIIIFILSKIPLIKKIML</sequence>
<comment type="subcellular location">
    <subcellularLocation>
        <location evidence="1">Cell membrane</location>
        <topology evidence="1">Multi-pass membrane protein</topology>
    </subcellularLocation>
</comment>
<protein>
    <submittedName>
        <fullName evidence="9">Acyltransferase</fullName>
    </submittedName>
</protein>